<dbReference type="Pfam" id="PF00400">
    <property type="entry name" value="WD40"/>
    <property type="match status" value="2"/>
</dbReference>
<reference evidence="2" key="2">
    <citation type="submission" date="2020-08" db="EMBL/GenBank/DDBJ databases">
        <authorList>
            <person name="Shumante A."/>
            <person name="Zimin A.V."/>
            <person name="Puiu D."/>
            <person name="Salzberg S.L."/>
        </authorList>
    </citation>
    <scope>NUCLEOTIDE SEQUENCE</scope>
    <source>
        <strain evidence="2">WC2-LM</strain>
        <tissue evidence="2">Liver</tissue>
    </source>
</reference>
<dbReference type="Proteomes" id="UP000335636">
    <property type="component" value="Unassembled WGS sequence"/>
</dbReference>
<comment type="similarity">
    <text evidence="1">Belongs to the WD repeat Groucho/TLE family.</text>
</comment>
<dbReference type="Gene3D" id="2.130.10.10">
    <property type="entry name" value="YVTN repeat-like/Quinoprotein amine dehydrogenase"/>
    <property type="match status" value="1"/>
</dbReference>
<dbReference type="InterPro" id="IPR015943">
    <property type="entry name" value="WD40/YVTN_repeat-like_dom_sf"/>
</dbReference>
<accession>A0A5E4A7A7</accession>
<dbReference type="GO" id="GO:0090090">
    <property type="term" value="P:negative regulation of canonical Wnt signaling pathway"/>
    <property type="evidence" value="ECO:0007669"/>
    <property type="project" value="TreeGrafter"/>
</dbReference>
<reference evidence="3 4" key="1">
    <citation type="submission" date="2019-04" db="EMBL/GenBank/DDBJ databases">
        <authorList>
            <person name="Alioto T."/>
            <person name="Alioto T."/>
        </authorList>
    </citation>
    <scope>NUCLEOTIDE SEQUENCE [LARGE SCALE GENOMIC DNA]</scope>
</reference>
<dbReference type="PANTHER" id="PTHR10814:SF33">
    <property type="entry name" value="TRANSDUCIN-LIKE ENHANCER PROTEIN 7"/>
    <property type="match status" value="1"/>
</dbReference>
<dbReference type="AlphaFoldDB" id="A0A5E4A7A7"/>
<protein>
    <submittedName>
        <fullName evidence="3">Uncharacterized protein</fullName>
    </submittedName>
</protein>
<dbReference type="GO" id="GO:0003714">
    <property type="term" value="F:transcription corepressor activity"/>
    <property type="evidence" value="ECO:0007669"/>
    <property type="project" value="TreeGrafter"/>
</dbReference>
<dbReference type="GO" id="GO:0005667">
    <property type="term" value="C:transcription regulator complex"/>
    <property type="evidence" value="ECO:0007669"/>
    <property type="project" value="TreeGrafter"/>
</dbReference>
<name>A0A5E4A7A7_MARMO</name>
<dbReference type="InterPro" id="IPR036322">
    <property type="entry name" value="WD40_repeat_dom_sf"/>
</dbReference>
<dbReference type="GO" id="GO:0005634">
    <property type="term" value="C:nucleus"/>
    <property type="evidence" value="ECO:0007669"/>
    <property type="project" value="InterPro"/>
</dbReference>
<dbReference type="Proteomes" id="UP000662637">
    <property type="component" value="Unassembled WGS sequence"/>
</dbReference>
<organism evidence="3 4">
    <name type="scientific">Marmota monax</name>
    <name type="common">Woodchuck</name>
    <dbReference type="NCBI Taxonomy" id="9995"/>
    <lineage>
        <taxon>Eukaryota</taxon>
        <taxon>Metazoa</taxon>
        <taxon>Chordata</taxon>
        <taxon>Craniata</taxon>
        <taxon>Vertebrata</taxon>
        <taxon>Euteleostomi</taxon>
        <taxon>Mammalia</taxon>
        <taxon>Eutheria</taxon>
        <taxon>Euarchontoglires</taxon>
        <taxon>Glires</taxon>
        <taxon>Rodentia</taxon>
        <taxon>Sciuromorpha</taxon>
        <taxon>Sciuridae</taxon>
        <taxon>Xerinae</taxon>
        <taxon>Marmotini</taxon>
        <taxon>Marmota</taxon>
    </lineage>
</organism>
<keyword evidence="4" id="KW-1185">Reference proteome</keyword>
<evidence type="ECO:0000313" key="3">
    <source>
        <dbReference type="EMBL" id="VTJ52776.1"/>
    </source>
</evidence>
<dbReference type="EMBL" id="CABDUW010000022">
    <property type="protein sequence ID" value="VTJ52776.1"/>
    <property type="molecule type" value="Genomic_DNA"/>
</dbReference>
<dbReference type="PANTHER" id="PTHR10814">
    <property type="entry name" value="TRANSDUCIN-LIKE ENHANCER PROTEIN"/>
    <property type="match status" value="1"/>
</dbReference>
<evidence type="ECO:0000256" key="1">
    <source>
        <dbReference type="ARBA" id="ARBA00005969"/>
    </source>
</evidence>
<proteinExistence type="inferred from homology"/>
<evidence type="ECO:0000313" key="4">
    <source>
        <dbReference type="Proteomes" id="UP000335636"/>
    </source>
</evidence>
<evidence type="ECO:0000313" key="2">
    <source>
        <dbReference type="EMBL" id="KAF7462253.1"/>
    </source>
</evidence>
<gene>
    <name evidence="2" type="ORF">GHT09_012956</name>
    <name evidence="3" type="ORF">MONAX_5E018048</name>
</gene>
<dbReference type="SUPFAM" id="SSF50978">
    <property type="entry name" value="WD40 repeat-like"/>
    <property type="match status" value="1"/>
</dbReference>
<dbReference type="EMBL" id="WJEC01008432">
    <property type="protein sequence ID" value="KAF7462253.1"/>
    <property type="molecule type" value="Genomic_DNA"/>
</dbReference>
<dbReference type="InterPro" id="IPR001680">
    <property type="entry name" value="WD40_rpt"/>
</dbReference>
<dbReference type="SMART" id="SM00320">
    <property type="entry name" value="WD40"/>
    <property type="match status" value="5"/>
</dbReference>
<dbReference type="InterPro" id="IPR009146">
    <property type="entry name" value="Groucho_enhance"/>
</dbReference>
<sequence length="318" mass="35362">MQHGPVYQEMSGMTQQQWDLQTLDTSELRAMWFSGAEPGEAAEAGPRWGSFSKTGWGGPVSRGEGIPAGSLVFMPPPLICHSFLPGSVLGEVVVRQRPPRDSWKVGMLRHGKRVYAVAVGGATRHVYTCGSSYIRVWDESALHAWDKAPEAQLDLQNPQNCVLTCKLFPDEQSLITGGVSQTLTLWDLAPTPRVRAQLASTGPMCYSLAISSDAHICLACFRGFVEIWDLQNQILIRKHEVPIFGSRCVDIAGNKFWTGGEDTSLYSWDLRSYQRLQQFNLQNEVKESSDILCCDMSSDNRYLVTGSKNSATVYQLMY</sequence>